<comment type="caution">
    <text evidence="1">The sequence shown here is derived from an EMBL/GenBank/DDBJ whole genome shotgun (WGS) entry which is preliminary data.</text>
</comment>
<sequence length="153" mass="17332">MAPPHLAGPYADNRSYYYAARDPTRSRRVSNYHPFISTKRIHSYVQLGLGCFVALDEVGLPASPHIEHGYGCVCAGFRDAHLLNLLWKWVKIDSQILQVEPDAANEVAARLLQEWHLGFMSAEEVFEVLGHWKWRVGQFEMAPSLEAAAHPMM</sequence>
<keyword evidence="2" id="KW-1185">Reference proteome</keyword>
<gene>
    <name evidence="1" type="ORF">PG997_014587</name>
</gene>
<protein>
    <submittedName>
        <fullName evidence="1">Uncharacterized protein</fullName>
    </submittedName>
</protein>
<accession>A0ABR1UU88</accession>
<dbReference type="EMBL" id="JAQQWN010000010">
    <property type="protein sequence ID" value="KAK8062490.1"/>
    <property type="molecule type" value="Genomic_DNA"/>
</dbReference>
<organism evidence="1 2">
    <name type="scientific">Apiospora hydei</name>
    <dbReference type="NCBI Taxonomy" id="1337664"/>
    <lineage>
        <taxon>Eukaryota</taxon>
        <taxon>Fungi</taxon>
        <taxon>Dikarya</taxon>
        <taxon>Ascomycota</taxon>
        <taxon>Pezizomycotina</taxon>
        <taxon>Sordariomycetes</taxon>
        <taxon>Xylariomycetidae</taxon>
        <taxon>Amphisphaeriales</taxon>
        <taxon>Apiosporaceae</taxon>
        <taxon>Apiospora</taxon>
    </lineage>
</organism>
<reference evidence="1 2" key="1">
    <citation type="submission" date="2023-01" db="EMBL/GenBank/DDBJ databases">
        <title>Analysis of 21 Apiospora genomes using comparative genomics revels a genus with tremendous synthesis potential of carbohydrate active enzymes and secondary metabolites.</title>
        <authorList>
            <person name="Sorensen T."/>
        </authorList>
    </citation>
    <scope>NUCLEOTIDE SEQUENCE [LARGE SCALE GENOMIC DNA]</scope>
    <source>
        <strain evidence="1 2">CBS 114990</strain>
    </source>
</reference>
<name>A0ABR1UU88_9PEZI</name>
<evidence type="ECO:0000313" key="1">
    <source>
        <dbReference type="EMBL" id="KAK8062490.1"/>
    </source>
</evidence>
<dbReference type="GeneID" id="92051961"/>
<proteinExistence type="predicted"/>
<evidence type="ECO:0000313" key="2">
    <source>
        <dbReference type="Proteomes" id="UP001433268"/>
    </source>
</evidence>
<dbReference type="RefSeq" id="XP_066661089.1">
    <property type="nucleotide sequence ID" value="XM_066818901.1"/>
</dbReference>
<dbReference type="Proteomes" id="UP001433268">
    <property type="component" value="Unassembled WGS sequence"/>
</dbReference>